<dbReference type="AlphaFoldDB" id="X1D788"/>
<dbReference type="InterPro" id="IPR016066">
    <property type="entry name" value="A-D-PHexomutase_CS"/>
</dbReference>
<dbReference type="PROSITE" id="PS00710">
    <property type="entry name" value="PGM_PMM"/>
    <property type="match status" value="1"/>
</dbReference>
<protein>
    <recommendedName>
        <fullName evidence="7">Alpha-D-phosphohexomutase alpha/beta/alpha domain-containing protein</fullName>
    </recommendedName>
</protein>
<dbReference type="PANTHER" id="PTHR43771:SF1">
    <property type="entry name" value="PHOSPHOMANNOMUTASE"/>
    <property type="match status" value="1"/>
</dbReference>
<comment type="cofactor">
    <cofactor evidence="1">
        <name>Mg(2+)</name>
        <dbReference type="ChEBI" id="CHEBI:18420"/>
    </cofactor>
</comment>
<dbReference type="GO" id="GO:0000287">
    <property type="term" value="F:magnesium ion binding"/>
    <property type="evidence" value="ECO:0007669"/>
    <property type="project" value="InterPro"/>
</dbReference>
<dbReference type="InterPro" id="IPR005844">
    <property type="entry name" value="A-D-PHexomutase_a/b/a-I"/>
</dbReference>
<dbReference type="PANTHER" id="PTHR43771">
    <property type="entry name" value="PHOSPHOMANNOMUTASE"/>
    <property type="match status" value="1"/>
</dbReference>
<evidence type="ECO:0000256" key="4">
    <source>
        <dbReference type="ARBA" id="ARBA00022723"/>
    </source>
</evidence>
<keyword evidence="6" id="KW-0413">Isomerase</keyword>
<dbReference type="SUPFAM" id="SSF53738">
    <property type="entry name" value="Phosphoglucomutase, first 3 domains"/>
    <property type="match status" value="1"/>
</dbReference>
<name>X1D788_9ZZZZ</name>
<dbReference type="Pfam" id="PF02878">
    <property type="entry name" value="PGM_PMM_I"/>
    <property type="match status" value="1"/>
</dbReference>
<dbReference type="GO" id="GO:0016868">
    <property type="term" value="F:intramolecular phosphotransferase activity"/>
    <property type="evidence" value="ECO:0007669"/>
    <property type="project" value="InterPro"/>
</dbReference>
<evidence type="ECO:0000313" key="8">
    <source>
        <dbReference type="EMBL" id="GAH16077.1"/>
    </source>
</evidence>
<dbReference type="PRINTS" id="PR00509">
    <property type="entry name" value="PGMPMM"/>
</dbReference>
<evidence type="ECO:0000256" key="1">
    <source>
        <dbReference type="ARBA" id="ARBA00001946"/>
    </source>
</evidence>
<gene>
    <name evidence="8" type="ORF">S01H4_52935</name>
</gene>
<dbReference type="GO" id="GO:0005975">
    <property type="term" value="P:carbohydrate metabolic process"/>
    <property type="evidence" value="ECO:0007669"/>
    <property type="project" value="InterPro"/>
</dbReference>
<keyword evidence="5" id="KW-0460">Magnesium</keyword>
<feature type="domain" description="Alpha-D-phosphohexomutase alpha/beta/alpha" evidence="7">
    <location>
        <begin position="7"/>
        <end position="117"/>
    </location>
</feature>
<keyword evidence="3" id="KW-0597">Phosphoprotein</keyword>
<feature type="non-terminal residue" evidence="8">
    <location>
        <position position="189"/>
    </location>
</feature>
<sequence length="189" mass="20927">MGDNSLIFTFSGIRGIFGKDLNLDMAKKIAISFGEWFSGKDKKIIIGRDTRPSGKILEECVIEGLVATGFEIVNVGICPTPIIIFTKNKLNIPAGIIITGSHNPQEWNGLKLLSSVSYLHNNDLEQISHLLNQVNLKNYRVEDQNIKKNVSNFSPISDYVQTLYKHLEIEKIKDNNNLKVVVDTGAGAG</sequence>
<reference evidence="8" key="1">
    <citation type="journal article" date="2014" name="Front. Microbiol.">
        <title>High frequency of phylogenetically diverse reductive dehalogenase-homologous genes in deep subseafloor sedimentary metagenomes.</title>
        <authorList>
            <person name="Kawai M."/>
            <person name="Futagami T."/>
            <person name="Toyoda A."/>
            <person name="Takaki Y."/>
            <person name="Nishi S."/>
            <person name="Hori S."/>
            <person name="Arai W."/>
            <person name="Tsubouchi T."/>
            <person name="Morono Y."/>
            <person name="Uchiyama I."/>
            <person name="Ito T."/>
            <person name="Fujiyama A."/>
            <person name="Inagaki F."/>
            <person name="Takami H."/>
        </authorList>
    </citation>
    <scope>NUCLEOTIDE SEQUENCE</scope>
    <source>
        <strain evidence="8">Expedition CK06-06</strain>
    </source>
</reference>
<evidence type="ECO:0000256" key="2">
    <source>
        <dbReference type="ARBA" id="ARBA00010231"/>
    </source>
</evidence>
<dbReference type="EMBL" id="BART01030290">
    <property type="protein sequence ID" value="GAH16077.1"/>
    <property type="molecule type" value="Genomic_DNA"/>
</dbReference>
<proteinExistence type="inferred from homology"/>
<dbReference type="InterPro" id="IPR016055">
    <property type="entry name" value="A-D-PHexomutase_a/b/a-I/II/III"/>
</dbReference>
<accession>X1D788</accession>
<keyword evidence="4" id="KW-0479">Metal-binding</keyword>
<evidence type="ECO:0000256" key="5">
    <source>
        <dbReference type="ARBA" id="ARBA00022842"/>
    </source>
</evidence>
<evidence type="ECO:0000256" key="6">
    <source>
        <dbReference type="ARBA" id="ARBA00023235"/>
    </source>
</evidence>
<organism evidence="8">
    <name type="scientific">marine sediment metagenome</name>
    <dbReference type="NCBI Taxonomy" id="412755"/>
    <lineage>
        <taxon>unclassified sequences</taxon>
        <taxon>metagenomes</taxon>
        <taxon>ecological metagenomes</taxon>
    </lineage>
</organism>
<dbReference type="Gene3D" id="3.40.120.10">
    <property type="entry name" value="Alpha-D-Glucose-1,6-Bisphosphate, subunit A, domain 3"/>
    <property type="match status" value="1"/>
</dbReference>
<dbReference type="InterPro" id="IPR005841">
    <property type="entry name" value="Alpha-D-phosphohexomutase_SF"/>
</dbReference>
<evidence type="ECO:0000259" key="7">
    <source>
        <dbReference type="Pfam" id="PF02878"/>
    </source>
</evidence>
<evidence type="ECO:0000256" key="3">
    <source>
        <dbReference type="ARBA" id="ARBA00022553"/>
    </source>
</evidence>
<comment type="caution">
    <text evidence="8">The sequence shown here is derived from an EMBL/GenBank/DDBJ whole genome shotgun (WGS) entry which is preliminary data.</text>
</comment>
<comment type="similarity">
    <text evidence="2">Belongs to the phosphohexose mutase family.</text>
</comment>